<organism evidence="7 8">
    <name type="scientific">Pristionchus fissidentatus</name>
    <dbReference type="NCBI Taxonomy" id="1538716"/>
    <lineage>
        <taxon>Eukaryota</taxon>
        <taxon>Metazoa</taxon>
        <taxon>Ecdysozoa</taxon>
        <taxon>Nematoda</taxon>
        <taxon>Chromadorea</taxon>
        <taxon>Rhabditida</taxon>
        <taxon>Rhabditina</taxon>
        <taxon>Diplogasteromorpha</taxon>
        <taxon>Diplogasteroidea</taxon>
        <taxon>Neodiplogasteridae</taxon>
        <taxon>Pristionchus</taxon>
    </lineage>
</organism>
<name>A0AAV5WDE4_9BILA</name>
<evidence type="ECO:0000313" key="8">
    <source>
        <dbReference type="Proteomes" id="UP001432322"/>
    </source>
</evidence>
<dbReference type="InterPro" id="IPR005824">
    <property type="entry name" value="KOW"/>
</dbReference>
<dbReference type="Proteomes" id="UP001432322">
    <property type="component" value="Unassembled WGS sequence"/>
</dbReference>
<feature type="non-terminal residue" evidence="7">
    <location>
        <position position="1"/>
    </location>
</feature>
<comment type="caution">
    <text evidence="7">The sequence shown here is derived from an EMBL/GenBank/DDBJ whole genome shotgun (WGS) entry which is preliminary data.</text>
</comment>
<dbReference type="InterPro" id="IPR005825">
    <property type="entry name" value="Ribosomal_uL24_CS"/>
</dbReference>
<dbReference type="InterPro" id="IPR008991">
    <property type="entry name" value="Translation_prot_SH3-like_sf"/>
</dbReference>
<accession>A0AAV5WDE4</accession>
<keyword evidence="8" id="KW-1185">Reference proteome</keyword>
<evidence type="ECO:0000259" key="6">
    <source>
        <dbReference type="SMART" id="SM00739"/>
    </source>
</evidence>
<evidence type="ECO:0000256" key="3">
    <source>
        <dbReference type="ARBA" id="ARBA00023274"/>
    </source>
</evidence>
<dbReference type="PANTHER" id="PTHR12903">
    <property type="entry name" value="MITOCHONDRIAL RIBOSOMAL PROTEIN L24"/>
    <property type="match status" value="1"/>
</dbReference>
<evidence type="ECO:0000256" key="4">
    <source>
        <dbReference type="ARBA" id="ARBA00035283"/>
    </source>
</evidence>
<dbReference type="GO" id="GO:0003723">
    <property type="term" value="F:RNA binding"/>
    <property type="evidence" value="ECO:0007669"/>
    <property type="project" value="InterPro"/>
</dbReference>
<gene>
    <name evidence="7" type="ORF">PFISCL1PPCAC_20015</name>
</gene>
<evidence type="ECO:0000256" key="1">
    <source>
        <dbReference type="ARBA" id="ARBA00010618"/>
    </source>
</evidence>
<keyword evidence="3" id="KW-0687">Ribonucleoprotein</keyword>
<dbReference type="InterPro" id="IPR003256">
    <property type="entry name" value="Ribosomal_uL24"/>
</dbReference>
<sequence length="272" mass="31570">ARYCPRLPSSFIDYARHMPKKYVERMKRTVPKKVFGGRFGAPDVVEWKVHPEDYEENGARPWEQEKVSKNLEKENRYNQAVLGKKYYGLAREVKKKICDKEWHLFMGDRVQIMVGKDKGQQGTVIKVSRETSEVWVENMNCMLEEEMSGAAKYGIDNTFRWKEKGLSVLNGDVMLVDPNDEEPCNTEWVLSPDGSEYLRKSARSGFEIPIPSQALVTYEYIQPDKYMEVEGKDTKSTVVLTRTYIPKMATFADEVCEQHGIAPQPRPITYWY</sequence>
<dbReference type="GO" id="GO:0005840">
    <property type="term" value="C:ribosome"/>
    <property type="evidence" value="ECO:0007669"/>
    <property type="project" value="UniProtKB-KW"/>
</dbReference>
<evidence type="ECO:0000313" key="7">
    <source>
        <dbReference type="EMBL" id="GMT28718.1"/>
    </source>
</evidence>
<dbReference type="CDD" id="cd06089">
    <property type="entry name" value="KOW_RPL26"/>
    <property type="match status" value="1"/>
</dbReference>
<dbReference type="EMBL" id="BTSY01000005">
    <property type="protein sequence ID" value="GMT28718.1"/>
    <property type="molecule type" value="Genomic_DNA"/>
</dbReference>
<dbReference type="GO" id="GO:1990904">
    <property type="term" value="C:ribonucleoprotein complex"/>
    <property type="evidence" value="ECO:0007669"/>
    <property type="project" value="UniProtKB-KW"/>
</dbReference>
<comment type="similarity">
    <text evidence="1">Belongs to the universal ribosomal protein uL24 family.</text>
</comment>
<dbReference type="GO" id="GO:0003735">
    <property type="term" value="F:structural constituent of ribosome"/>
    <property type="evidence" value="ECO:0007669"/>
    <property type="project" value="InterPro"/>
</dbReference>
<dbReference type="AlphaFoldDB" id="A0AAV5WDE4"/>
<proteinExistence type="inferred from homology"/>
<protein>
    <recommendedName>
        <fullName evidence="4">Large ribosomal subunit protein uL24m</fullName>
    </recommendedName>
    <alternativeName>
        <fullName evidence="5">39S ribosomal protein L24, mitochondrial</fullName>
    </alternativeName>
</protein>
<reference evidence="7" key="1">
    <citation type="submission" date="2023-10" db="EMBL/GenBank/DDBJ databases">
        <title>Genome assembly of Pristionchus species.</title>
        <authorList>
            <person name="Yoshida K."/>
            <person name="Sommer R.J."/>
        </authorList>
    </citation>
    <scope>NUCLEOTIDE SEQUENCE</scope>
    <source>
        <strain evidence="7">RS5133</strain>
    </source>
</reference>
<keyword evidence="2" id="KW-0689">Ribosomal protein</keyword>
<dbReference type="InterPro" id="IPR014722">
    <property type="entry name" value="Rib_uL2_dom2"/>
</dbReference>
<dbReference type="PROSITE" id="PS01108">
    <property type="entry name" value="RIBOSOMAL_L24"/>
    <property type="match status" value="1"/>
</dbReference>
<feature type="domain" description="KOW" evidence="6">
    <location>
        <begin position="103"/>
        <end position="130"/>
    </location>
</feature>
<dbReference type="SMART" id="SM00739">
    <property type="entry name" value="KOW"/>
    <property type="match status" value="1"/>
</dbReference>
<dbReference type="Gene3D" id="2.30.30.30">
    <property type="match status" value="1"/>
</dbReference>
<dbReference type="InterPro" id="IPR041988">
    <property type="entry name" value="Ribosomal_uL24_KOW"/>
</dbReference>
<evidence type="ECO:0000256" key="5">
    <source>
        <dbReference type="ARBA" id="ARBA00035357"/>
    </source>
</evidence>
<dbReference type="GO" id="GO:0006412">
    <property type="term" value="P:translation"/>
    <property type="evidence" value="ECO:0007669"/>
    <property type="project" value="InterPro"/>
</dbReference>
<evidence type="ECO:0000256" key="2">
    <source>
        <dbReference type="ARBA" id="ARBA00022980"/>
    </source>
</evidence>
<dbReference type="SUPFAM" id="SSF50104">
    <property type="entry name" value="Translation proteins SH3-like domain"/>
    <property type="match status" value="1"/>
</dbReference>
<dbReference type="Pfam" id="PF00467">
    <property type="entry name" value="KOW"/>
    <property type="match status" value="1"/>
</dbReference>